<gene>
    <name evidence="3" type="ORF">CC86DRAFT_75822</name>
</gene>
<protein>
    <submittedName>
        <fullName evidence="3">Uncharacterized protein</fullName>
    </submittedName>
</protein>
<evidence type="ECO:0000313" key="3">
    <source>
        <dbReference type="EMBL" id="KAF2823074.1"/>
    </source>
</evidence>
<keyword evidence="2" id="KW-0472">Membrane</keyword>
<dbReference type="EMBL" id="MU006233">
    <property type="protein sequence ID" value="KAF2823074.1"/>
    <property type="molecule type" value="Genomic_DNA"/>
</dbReference>
<evidence type="ECO:0000256" key="2">
    <source>
        <dbReference type="SAM" id="Phobius"/>
    </source>
</evidence>
<feature type="transmembrane region" description="Helical" evidence="2">
    <location>
        <begin position="43"/>
        <end position="63"/>
    </location>
</feature>
<organism evidence="3 4">
    <name type="scientific">Ophiobolus disseminans</name>
    <dbReference type="NCBI Taxonomy" id="1469910"/>
    <lineage>
        <taxon>Eukaryota</taxon>
        <taxon>Fungi</taxon>
        <taxon>Dikarya</taxon>
        <taxon>Ascomycota</taxon>
        <taxon>Pezizomycotina</taxon>
        <taxon>Dothideomycetes</taxon>
        <taxon>Pleosporomycetidae</taxon>
        <taxon>Pleosporales</taxon>
        <taxon>Pleosporineae</taxon>
        <taxon>Phaeosphaeriaceae</taxon>
        <taxon>Ophiobolus</taxon>
    </lineage>
</organism>
<keyword evidence="2" id="KW-1133">Transmembrane helix</keyword>
<feature type="transmembrane region" description="Helical" evidence="2">
    <location>
        <begin position="114"/>
        <end position="133"/>
    </location>
</feature>
<evidence type="ECO:0000313" key="4">
    <source>
        <dbReference type="Proteomes" id="UP000799424"/>
    </source>
</evidence>
<sequence>MLWRTEKRHPGTFPDCHWETPGEMQFTSSQCWLKSALEHPNSAIFATGYRFIALVAIAAFVVYRNRPRQLKTIAFWLHFMITIVIRCLTTFSGFTIYSNWSSLIWNSNSLIKGLWLWLLVQNGCWACTYLGFYTDFYFIASARTVYNATGDAVWTFKTDDVNIPIEDDHDPYWPMFLPWRDVVVRLTFAPSTIQPAPSFKRSSYRVLLYRLPCALKHHTPTPHGIMTLRNTSSLPHRNDMHGSATELI</sequence>
<feature type="transmembrane region" description="Helical" evidence="2">
    <location>
        <begin position="75"/>
        <end position="94"/>
    </location>
</feature>
<feature type="region of interest" description="Disordered" evidence="1">
    <location>
        <begin position="227"/>
        <end position="248"/>
    </location>
</feature>
<dbReference type="Proteomes" id="UP000799424">
    <property type="component" value="Unassembled WGS sequence"/>
</dbReference>
<dbReference type="OrthoDB" id="3685345at2759"/>
<name>A0A6A6ZRJ8_9PLEO</name>
<keyword evidence="2" id="KW-0812">Transmembrane</keyword>
<proteinExistence type="predicted"/>
<keyword evidence="4" id="KW-1185">Reference proteome</keyword>
<evidence type="ECO:0000256" key="1">
    <source>
        <dbReference type="SAM" id="MobiDB-lite"/>
    </source>
</evidence>
<reference evidence="3" key="1">
    <citation type="journal article" date="2020" name="Stud. Mycol.">
        <title>101 Dothideomycetes genomes: a test case for predicting lifestyles and emergence of pathogens.</title>
        <authorList>
            <person name="Haridas S."/>
            <person name="Albert R."/>
            <person name="Binder M."/>
            <person name="Bloem J."/>
            <person name="Labutti K."/>
            <person name="Salamov A."/>
            <person name="Andreopoulos B."/>
            <person name="Baker S."/>
            <person name="Barry K."/>
            <person name="Bills G."/>
            <person name="Bluhm B."/>
            <person name="Cannon C."/>
            <person name="Castanera R."/>
            <person name="Culley D."/>
            <person name="Daum C."/>
            <person name="Ezra D."/>
            <person name="Gonzalez J."/>
            <person name="Henrissat B."/>
            <person name="Kuo A."/>
            <person name="Liang C."/>
            <person name="Lipzen A."/>
            <person name="Lutzoni F."/>
            <person name="Magnuson J."/>
            <person name="Mondo S."/>
            <person name="Nolan M."/>
            <person name="Ohm R."/>
            <person name="Pangilinan J."/>
            <person name="Park H.-J."/>
            <person name="Ramirez L."/>
            <person name="Alfaro M."/>
            <person name="Sun H."/>
            <person name="Tritt A."/>
            <person name="Yoshinaga Y."/>
            <person name="Zwiers L.-H."/>
            <person name="Turgeon B."/>
            <person name="Goodwin S."/>
            <person name="Spatafora J."/>
            <person name="Crous P."/>
            <person name="Grigoriev I."/>
        </authorList>
    </citation>
    <scope>NUCLEOTIDE SEQUENCE</scope>
    <source>
        <strain evidence="3">CBS 113818</strain>
    </source>
</reference>
<accession>A0A6A6ZRJ8</accession>
<dbReference type="AlphaFoldDB" id="A0A6A6ZRJ8"/>